<organism evidence="2">
    <name type="scientific">marine sediment metagenome</name>
    <dbReference type="NCBI Taxonomy" id="412755"/>
    <lineage>
        <taxon>unclassified sequences</taxon>
        <taxon>metagenomes</taxon>
        <taxon>ecological metagenomes</taxon>
    </lineage>
</organism>
<proteinExistence type="predicted"/>
<evidence type="ECO:0000256" key="1">
    <source>
        <dbReference type="SAM" id="MobiDB-lite"/>
    </source>
</evidence>
<gene>
    <name evidence="2" type="ORF">LCGC14_1481660</name>
</gene>
<reference evidence="2" key="1">
    <citation type="journal article" date="2015" name="Nature">
        <title>Complex archaea that bridge the gap between prokaryotes and eukaryotes.</title>
        <authorList>
            <person name="Spang A."/>
            <person name="Saw J.H."/>
            <person name="Jorgensen S.L."/>
            <person name="Zaremba-Niedzwiedzka K."/>
            <person name="Martijn J."/>
            <person name="Lind A.E."/>
            <person name="van Eijk R."/>
            <person name="Schleper C."/>
            <person name="Guy L."/>
            <person name="Ettema T.J."/>
        </authorList>
    </citation>
    <scope>NUCLEOTIDE SEQUENCE</scope>
</reference>
<comment type="caution">
    <text evidence="2">The sequence shown here is derived from an EMBL/GenBank/DDBJ whole genome shotgun (WGS) entry which is preliminary data.</text>
</comment>
<evidence type="ECO:0000313" key="2">
    <source>
        <dbReference type="EMBL" id="KKM66392.1"/>
    </source>
</evidence>
<feature type="compositionally biased region" description="Pro residues" evidence="1">
    <location>
        <begin position="46"/>
        <end position="59"/>
    </location>
</feature>
<dbReference type="AlphaFoldDB" id="A0A0F9MB65"/>
<feature type="region of interest" description="Disordered" evidence="1">
    <location>
        <begin position="20"/>
        <end position="95"/>
    </location>
</feature>
<accession>A0A0F9MB65</accession>
<dbReference type="EMBL" id="LAZR01010542">
    <property type="protein sequence ID" value="KKM66392.1"/>
    <property type="molecule type" value="Genomic_DNA"/>
</dbReference>
<name>A0A0F9MB65_9ZZZZ</name>
<protein>
    <submittedName>
        <fullName evidence="2">Uncharacterized protein</fullName>
    </submittedName>
</protein>
<sequence length="378" mass="40534">MAIVRPEDLRVAQKFMAPLGITPPAAPPPVAPPVTPPAAPVAPTTPITPPAPPAPPAAPVAPTTPTVKTDYEPGKQYPSDAQGGQPDGSIPLGYHWSQNPINGMWMLQQDEAQPTTVTPTTVQPVSDPPVTQIRSDEPTYTQIRSDGPKPLPIFENNPVPVDQSLLIYGPNPASYAAPFMEWIQTTPSKGYGINPVTLWRQFMETLGMTPDFRPLETDFREPPGFLPEGSEPKTGTSIWNQPGMSQWDQGSLKAASPGWGTQGEGLGELSHISNQQLGTRGFSRKADGSIWRYSREAGGRVPVTESQMDQLLKSYPPSLKAGGDVPGPIDEPVTITAHGGERVLTREQNQSLKGLNLDNMIQFARTPAGRALIGRLGG</sequence>
<feature type="compositionally biased region" description="Pro residues" evidence="1">
    <location>
        <begin position="24"/>
        <end position="40"/>
    </location>
</feature>